<dbReference type="RefSeq" id="WP_164532868.1">
    <property type="nucleotide sequence ID" value="NZ_JAALFG010000001.1"/>
</dbReference>
<reference evidence="1 2" key="1">
    <citation type="submission" date="2020-02" db="EMBL/GenBank/DDBJ databases">
        <authorList>
            <person name="Khan S.A."/>
            <person name="Jeon C.O."/>
            <person name="Chun B.H."/>
        </authorList>
    </citation>
    <scope>NUCLEOTIDE SEQUENCE [LARGE SCALE GENOMIC DNA]</scope>
    <source>
        <strain evidence="1 2">H239</strain>
    </source>
</reference>
<evidence type="ECO:0000313" key="1">
    <source>
        <dbReference type="EMBL" id="NGP16621.1"/>
    </source>
</evidence>
<proteinExistence type="predicted"/>
<keyword evidence="2" id="KW-1185">Reference proteome</keyword>
<dbReference type="EMBL" id="JAALFG010000001">
    <property type="protein sequence ID" value="NGP16621.1"/>
    <property type="molecule type" value="Genomic_DNA"/>
</dbReference>
<gene>
    <name evidence="1" type="ORF">G5575_02000</name>
</gene>
<dbReference type="AlphaFoldDB" id="A0A6M1SUG3"/>
<accession>A0A6M1SUG3</accession>
<sequence>MITQTRAILSLTGLLKPEEDKDLELASYDVLLPCRRFDVDHKVAVLGRVSLTAEFLLRLVKSVDGIDENEAALFFGFGLRDMSFVLAEVAGLGYVERREGRLWITPSGMSLFMEGSDEPKIFDVEARRENVGFDLISLAYEHHRGLDDFSRALPELPLLQPERASAAAANIYSAFRRSYPEIASRRDKAAFDKRSLYSIDHVTPGDRFSSSVKLTIKSTGLRPWAGVADLSEWRNEVEQEDRPEVLDAVAAFVDDLSVTQRSGDREAYEVLISLAPEFLKEFVRKSGLAVDQYYRETFNRVGEVRSNRQTIAFVGSLFTRDNVRKLTEAYSIALRSRSRPSTLLWLMPIVKHWGATKTLPELLRMMASRNGTDNNTDRPAATVGLVSNWPDAHIKKAFVQVCKSEAPAFPQTLELLIIPGVLVAASVHAPIGSRAGLPVPLGFISFDPRVVERASEYVGHSLHRYVKEDTLERRIREDLARTTADEGEMRSSVPE</sequence>
<name>A0A6M1SUG3_9HYPH</name>
<comment type="caution">
    <text evidence="1">The sequence shown here is derived from an EMBL/GenBank/DDBJ whole genome shotgun (WGS) entry which is preliminary data.</text>
</comment>
<evidence type="ECO:0000313" key="2">
    <source>
        <dbReference type="Proteomes" id="UP000474802"/>
    </source>
</evidence>
<dbReference type="Proteomes" id="UP000474802">
    <property type="component" value="Unassembled WGS sequence"/>
</dbReference>
<organism evidence="1 2">
    <name type="scientific">Devosia aurantiaca</name>
    <dbReference type="NCBI Taxonomy" id="2714858"/>
    <lineage>
        <taxon>Bacteria</taxon>
        <taxon>Pseudomonadati</taxon>
        <taxon>Pseudomonadota</taxon>
        <taxon>Alphaproteobacteria</taxon>
        <taxon>Hyphomicrobiales</taxon>
        <taxon>Devosiaceae</taxon>
        <taxon>Devosia</taxon>
    </lineage>
</organism>
<protein>
    <submittedName>
        <fullName evidence="1">Uncharacterized protein</fullName>
    </submittedName>
</protein>
<reference evidence="1 2" key="2">
    <citation type="submission" date="2020-03" db="EMBL/GenBank/DDBJ databases">
        <title>Devosia chinhatensis sp. nov., isolated from a hexachlorocyclohexane (HCH) dump site in India.</title>
        <authorList>
            <person name="Kumar M."/>
            <person name="Lal R."/>
        </authorList>
    </citation>
    <scope>NUCLEOTIDE SEQUENCE [LARGE SCALE GENOMIC DNA]</scope>
    <source>
        <strain evidence="1 2">H239</strain>
    </source>
</reference>